<comment type="subcellular location">
    <subcellularLocation>
        <location evidence="3">Cytoplasm</location>
    </subcellularLocation>
</comment>
<dbReference type="Pfam" id="PF02580">
    <property type="entry name" value="Tyr_Deacylase"/>
    <property type="match status" value="1"/>
</dbReference>
<reference evidence="4 5" key="1">
    <citation type="submission" date="2019-11" db="EMBL/GenBank/DDBJ databases">
        <authorList>
            <person name="Khan S.A."/>
            <person name="Jeon C.O."/>
            <person name="Chun B.H."/>
        </authorList>
    </citation>
    <scope>NUCLEOTIDE SEQUENCE [LARGE SCALE GENOMIC DNA]</scope>
    <source>
        <strain evidence="4 5">IMCC 1097</strain>
    </source>
</reference>
<sequence>MKALVQCVESARVRVAATVVGEIGLGALVYLGVERGDSDATADALAAKLAKLRVFSDDQGKTNLALATVGGAALVVSQFTLAARLDKGNRPSFDQAAAPELAERLYLRFAQQLRDSGLAVETGRFRADMKVESINDGPATYWLTS</sequence>
<dbReference type="GO" id="GO:0106026">
    <property type="term" value="F:Gly-tRNA(Ala) deacylase activity"/>
    <property type="evidence" value="ECO:0007669"/>
    <property type="project" value="UniProtKB-UniRule"/>
</dbReference>
<name>A0A5Q2QDJ7_9GAMM</name>
<dbReference type="OrthoDB" id="9801395at2"/>
<dbReference type="GO" id="GO:0051500">
    <property type="term" value="F:D-tyrosyl-tRNA(Tyr) deacylase activity"/>
    <property type="evidence" value="ECO:0007669"/>
    <property type="project" value="TreeGrafter"/>
</dbReference>
<dbReference type="SUPFAM" id="SSF69500">
    <property type="entry name" value="DTD-like"/>
    <property type="match status" value="1"/>
</dbReference>
<keyword evidence="3" id="KW-0820">tRNA-binding</keyword>
<proteinExistence type="inferred from homology"/>
<gene>
    <name evidence="3" type="primary">dtd</name>
    <name evidence="4" type="ORF">GH975_11820</name>
</gene>
<protein>
    <recommendedName>
        <fullName evidence="3">D-aminoacyl-tRNA deacylase</fullName>
        <shortName evidence="3">DTD</shortName>
        <ecNumber evidence="3">3.1.1.96</ecNumber>
    </recommendedName>
    <alternativeName>
        <fullName evidence="3">Gly-tRNA(Ala) deacylase</fullName>
        <ecNumber evidence="3">3.1.1.-</ecNumber>
    </alternativeName>
</protein>
<dbReference type="GO" id="GO:0019478">
    <property type="term" value="P:D-amino acid catabolic process"/>
    <property type="evidence" value="ECO:0007669"/>
    <property type="project" value="UniProtKB-UniRule"/>
</dbReference>
<keyword evidence="3" id="KW-0694">RNA-binding</keyword>
<dbReference type="AlphaFoldDB" id="A0A5Q2QDJ7"/>
<dbReference type="KEGG" id="llp:GH975_11820"/>
<accession>A0A5Q2QDJ7</accession>
<comment type="function">
    <text evidence="3">An aminoacyl-tRNA editing enzyme that deacylates mischarged D-aminoacyl-tRNAs. Also deacylates mischarged glycyl-tRNA(Ala), protecting cells against glycine mischarging by AlaRS. Acts via tRNA-based rather than protein-based catalysis; rejects L-amino acids rather than detecting D-amino acids in the active site. By recycling D-aminoacyl-tRNA to D-amino acids and free tRNA molecules, this enzyme counteracts the toxicity associated with the formation of D-aminoacyl-tRNA entities in vivo and helps enforce protein L-homochirality.</text>
</comment>
<evidence type="ECO:0000256" key="2">
    <source>
        <dbReference type="ARBA" id="ARBA00022801"/>
    </source>
</evidence>
<keyword evidence="5" id="KW-1185">Reference proteome</keyword>
<keyword evidence="2 3" id="KW-0378">Hydrolase</keyword>
<evidence type="ECO:0000256" key="1">
    <source>
        <dbReference type="ARBA" id="ARBA00009673"/>
    </source>
</evidence>
<dbReference type="InterPro" id="IPR023509">
    <property type="entry name" value="DTD-like_sf"/>
</dbReference>
<organism evidence="4 5">
    <name type="scientific">Litorivicinus lipolyticus</name>
    <dbReference type="NCBI Taxonomy" id="418701"/>
    <lineage>
        <taxon>Bacteria</taxon>
        <taxon>Pseudomonadati</taxon>
        <taxon>Pseudomonadota</taxon>
        <taxon>Gammaproteobacteria</taxon>
        <taxon>Oceanospirillales</taxon>
        <taxon>Litorivicinaceae</taxon>
        <taxon>Litorivicinus</taxon>
    </lineage>
</organism>
<dbReference type="InterPro" id="IPR003732">
    <property type="entry name" value="Daa-tRNA_deacyls_DTD"/>
</dbReference>
<dbReference type="RefSeq" id="WP_153714717.1">
    <property type="nucleotide sequence ID" value="NZ_CP045871.1"/>
</dbReference>
<dbReference type="NCBIfam" id="TIGR00256">
    <property type="entry name" value="D-aminoacyl-tRNA deacylase"/>
    <property type="match status" value="1"/>
</dbReference>
<dbReference type="GO" id="GO:0043908">
    <property type="term" value="F:Ser(Gly)-tRNA(Ala) hydrolase activity"/>
    <property type="evidence" value="ECO:0007669"/>
    <property type="project" value="UniProtKB-UniRule"/>
</dbReference>
<evidence type="ECO:0000313" key="4">
    <source>
        <dbReference type="EMBL" id="QGG81214.1"/>
    </source>
</evidence>
<comment type="similarity">
    <text evidence="1 3">Belongs to the DTD family.</text>
</comment>
<dbReference type="PANTHER" id="PTHR10472">
    <property type="entry name" value="D-TYROSYL-TRNA TYR DEACYLASE"/>
    <property type="match status" value="1"/>
</dbReference>
<feature type="short sequence motif" description="Gly-cisPro motif, important for rejection of L-amino acids" evidence="3">
    <location>
        <begin position="137"/>
        <end position="138"/>
    </location>
</feature>
<dbReference type="GO" id="GO:0000049">
    <property type="term" value="F:tRNA binding"/>
    <property type="evidence" value="ECO:0007669"/>
    <property type="project" value="UniProtKB-UniRule"/>
</dbReference>
<dbReference type="Gene3D" id="3.50.80.10">
    <property type="entry name" value="D-tyrosyl-tRNA(Tyr) deacylase"/>
    <property type="match status" value="1"/>
</dbReference>
<dbReference type="HAMAP" id="MF_00518">
    <property type="entry name" value="Deacylase_Dtd"/>
    <property type="match status" value="1"/>
</dbReference>
<dbReference type="EMBL" id="CP045871">
    <property type="protein sequence ID" value="QGG81214.1"/>
    <property type="molecule type" value="Genomic_DNA"/>
</dbReference>
<dbReference type="GO" id="GO:0005737">
    <property type="term" value="C:cytoplasm"/>
    <property type="evidence" value="ECO:0007669"/>
    <property type="project" value="UniProtKB-SubCell"/>
</dbReference>
<comment type="subunit">
    <text evidence="3">Homodimer.</text>
</comment>
<comment type="catalytic activity">
    <reaction evidence="3">
        <text>a D-aminoacyl-tRNA + H2O = a tRNA + a D-alpha-amino acid + H(+)</text>
        <dbReference type="Rhea" id="RHEA:13953"/>
        <dbReference type="Rhea" id="RHEA-COMP:10123"/>
        <dbReference type="Rhea" id="RHEA-COMP:10124"/>
        <dbReference type="ChEBI" id="CHEBI:15377"/>
        <dbReference type="ChEBI" id="CHEBI:15378"/>
        <dbReference type="ChEBI" id="CHEBI:59871"/>
        <dbReference type="ChEBI" id="CHEBI:78442"/>
        <dbReference type="ChEBI" id="CHEBI:79333"/>
        <dbReference type="EC" id="3.1.1.96"/>
    </reaction>
</comment>
<comment type="catalytic activity">
    <reaction evidence="3">
        <text>glycyl-tRNA(Ala) + H2O = tRNA(Ala) + glycine + H(+)</text>
        <dbReference type="Rhea" id="RHEA:53744"/>
        <dbReference type="Rhea" id="RHEA-COMP:9657"/>
        <dbReference type="Rhea" id="RHEA-COMP:13640"/>
        <dbReference type="ChEBI" id="CHEBI:15377"/>
        <dbReference type="ChEBI" id="CHEBI:15378"/>
        <dbReference type="ChEBI" id="CHEBI:57305"/>
        <dbReference type="ChEBI" id="CHEBI:78442"/>
        <dbReference type="ChEBI" id="CHEBI:78522"/>
    </reaction>
</comment>
<dbReference type="PANTHER" id="PTHR10472:SF5">
    <property type="entry name" value="D-AMINOACYL-TRNA DEACYLASE 1"/>
    <property type="match status" value="1"/>
</dbReference>
<keyword evidence="3" id="KW-0963">Cytoplasm</keyword>
<evidence type="ECO:0000256" key="3">
    <source>
        <dbReference type="HAMAP-Rule" id="MF_00518"/>
    </source>
</evidence>
<evidence type="ECO:0000313" key="5">
    <source>
        <dbReference type="Proteomes" id="UP000388235"/>
    </source>
</evidence>
<comment type="domain">
    <text evidence="3">A Gly-cisPro motif from one monomer fits into the active site of the other monomer to allow specific chiral rejection of L-amino acids.</text>
</comment>
<dbReference type="FunFam" id="3.50.80.10:FF:000001">
    <property type="entry name" value="D-aminoacyl-tRNA deacylase"/>
    <property type="match status" value="1"/>
</dbReference>
<dbReference type="EC" id="3.1.1.-" evidence="3"/>
<dbReference type="EC" id="3.1.1.96" evidence="3"/>
<dbReference type="Proteomes" id="UP000388235">
    <property type="component" value="Chromosome"/>
</dbReference>